<keyword evidence="2" id="KW-1185">Reference proteome</keyword>
<evidence type="ECO:0000313" key="2">
    <source>
        <dbReference type="Proteomes" id="UP001151699"/>
    </source>
</evidence>
<dbReference type="EMBL" id="WJQU01000003">
    <property type="protein sequence ID" value="KAJ6639463.1"/>
    <property type="molecule type" value="Genomic_DNA"/>
</dbReference>
<dbReference type="Proteomes" id="UP001151699">
    <property type="component" value="Chromosome X"/>
</dbReference>
<accession>A0A9Q0S0Z1</accession>
<organism evidence="1 2">
    <name type="scientific">Pseudolycoriella hygida</name>
    <dbReference type="NCBI Taxonomy" id="35572"/>
    <lineage>
        <taxon>Eukaryota</taxon>
        <taxon>Metazoa</taxon>
        <taxon>Ecdysozoa</taxon>
        <taxon>Arthropoda</taxon>
        <taxon>Hexapoda</taxon>
        <taxon>Insecta</taxon>
        <taxon>Pterygota</taxon>
        <taxon>Neoptera</taxon>
        <taxon>Endopterygota</taxon>
        <taxon>Diptera</taxon>
        <taxon>Nematocera</taxon>
        <taxon>Sciaroidea</taxon>
        <taxon>Sciaridae</taxon>
        <taxon>Pseudolycoriella</taxon>
    </lineage>
</organism>
<protein>
    <submittedName>
        <fullName evidence="1">Uncharacterized protein</fullName>
    </submittedName>
</protein>
<gene>
    <name evidence="1" type="ORF">Bhyg_12208</name>
</gene>
<evidence type="ECO:0000313" key="1">
    <source>
        <dbReference type="EMBL" id="KAJ6639463.1"/>
    </source>
</evidence>
<sequence length="69" mass="7940">MERRMHVIKPKILKGKSVSAWKEFGNALQKKTTVQVAHVMMTRNGKLGFRPTIQDVERLRGTFAVHHTI</sequence>
<reference evidence="1" key="1">
    <citation type="submission" date="2022-07" db="EMBL/GenBank/DDBJ databases">
        <authorList>
            <person name="Trinca V."/>
            <person name="Uliana J.V.C."/>
            <person name="Torres T.T."/>
            <person name="Ward R.J."/>
            <person name="Monesi N."/>
        </authorList>
    </citation>
    <scope>NUCLEOTIDE SEQUENCE</scope>
    <source>
        <strain evidence="1">HSMRA1968</strain>
        <tissue evidence="1">Whole embryos</tissue>
    </source>
</reference>
<comment type="caution">
    <text evidence="1">The sequence shown here is derived from an EMBL/GenBank/DDBJ whole genome shotgun (WGS) entry which is preliminary data.</text>
</comment>
<proteinExistence type="predicted"/>
<dbReference type="AlphaFoldDB" id="A0A9Q0S0Z1"/>
<name>A0A9Q0S0Z1_9DIPT</name>